<keyword evidence="6" id="KW-1185">Reference proteome</keyword>
<dbReference type="Pfam" id="PF13386">
    <property type="entry name" value="DsbD_2"/>
    <property type="match status" value="1"/>
</dbReference>
<dbReference type="PANTHER" id="PTHR42208:SF1">
    <property type="entry name" value="HEAVY METAL TRANSPORTER"/>
    <property type="match status" value="1"/>
</dbReference>
<evidence type="ECO:0000259" key="2">
    <source>
        <dbReference type="Pfam" id="PF13386"/>
    </source>
</evidence>
<dbReference type="RefSeq" id="WP_006564931.1">
    <property type="nucleotide sequence ID" value="NZ_AP019774.1"/>
</dbReference>
<sequence>MEFFYLFLNASLMSLGHCVGMCGGIVLAYCQTKFTQNTPLKSQILGHGLYSLGRISTYICVGLLAFIGFRGLLELASRIWHLNRMHLQALVFIVVGVLLMILAFGYVFKFKIAKGLIFTRYFKNLLTTPQLSSFYILGLLNGLLPCSMVYYFALNALAQPSIERAFFVLLLLGLATFAPMFIFGLVFGKFLSSELRALFLKIAFVMMLGFGGYNIYMGVQMLTTTHMEHR</sequence>
<proteinExistence type="predicted"/>
<keyword evidence="1" id="KW-1133">Transmembrane helix</keyword>
<feature type="domain" description="Urease accessory protein UreH-like transmembrane" evidence="2">
    <location>
        <begin position="9"/>
        <end position="213"/>
    </location>
</feature>
<evidence type="ECO:0000313" key="5">
    <source>
        <dbReference type="Proteomes" id="UP000317935"/>
    </source>
</evidence>
<reference evidence="4 5" key="1">
    <citation type="submission" date="2019-06" db="EMBL/GenBank/DDBJ databases">
        <title>Complete genome sequence of Helicobacter suis SNTW101c.</title>
        <authorList>
            <person name="Rimbara E."/>
            <person name="Suzuki M."/>
            <person name="Matsui H."/>
            <person name="Nakamura M."/>
            <person name="Mori S."/>
            <person name="Shibayama K."/>
        </authorList>
    </citation>
    <scope>NUCLEOTIDE SEQUENCE [LARGE SCALE GENOMIC DNA]</scope>
    <source>
        <strain evidence="4 5">SNTW101c</strain>
    </source>
</reference>
<dbReference type="EMBL" id="AP023036">
    <property type="protein sequence ID" value="BCD45917.1"/>
    <property type="molecule type" value="Genomic_DNA"/>
</dbReference>
<keyword evidence="1" id="KW-0812">Transmembrane</keyword>
<name>A0A6J4CWH9_9HELI</name>
<dbReference type="OrthoDB" id="9798690at2"/>
<feature type="transmembrane region" description="Helical" evidence="1">
    <location>
        <begin position="89"/>
        <end position="110"/>
    </location>
</feature>
<accession>A0A6J4CWH9</accession>
<evidence type="ECO:0000313" key="6">
    <source>
        <dbReference type="Proteomes" id="UP000509742"/>
    </source>
</evidence>
<feature type="transmembrane region" description="Helical" evidence="1">
    <location>
        <begin position="131"/>
        <end position="153"/>
    </location>
</feature>
<evidence type="ECO:0000313" key="4">
    <source>
        <dbReference type="EMBL" id="BCD69879.1"/>
    </source>
</evidence>
<feature type="transmembrane region" description="Helical" evidence="1">
    <location>
        <begin position="6"/>
        <end position="30"/>
    </location>
</feature>
<evidence type="ECO:0000313" key="3">
    <source>
        <dbReference type="EMBL" id="BCD45917.1"/>
    </source>
</evidence>
<dbReference type="AlphaFoldDB" id="A0A6J4CWH9"/>
<dbReference type="PANTHER" id="PTHR42208">
    <property type="entry name" value="HEAVY METAL TRANSPORTER-RELATED"/>
    <property type="match status" value="1"/>
</dbReference>
<dbReference type="GeneID" id="56929211"/>
<dbReference type="Proteomes" id="UP000317935">
    <property type="component" value="Chromosome"/>
</dbReference>
<feature type="transmembrane region" description="Helical" evidence="1">
    <location>
        <begin position="51"/>
        <end position="69"/>
    </location>
</feature>
<dbReference type="InterPro" id="IPR039447">
    <property type="entry name" value="UreH-like_TM_dom"/>
</dbReference>
<reference evidence="3 6" key="2">
    <citation type="submission" date="2020-04" db="EMBL/GenBank/DDBJ databases">
        <title>Genomic analysis of gastric non-Helicobacter pylori Helicobacters isolated in Japan.</title>
        <authorList>
            <person name="Suzuki M."/>
            <person name="Rimbara E."/>
        </authorList>
    </citation>
    <scope>NUCLEOTIDE SEQUENCE [LARGE SCALE GENOMIC DNA]</scope>
    <source>
        <strain evidence="3 6">NHP19-0020</strain>
    </source>
</reference>
<dbReference type="Proteomes" id="UP000509742">
    <property type="component" value="Chromosome"/>
</dbReference>
<protein>
    <submittedName>
        <fullName evidence="4">DsbD_2 domain-containing protein</fullName>
    </submittedName>
</protein>
<gene>
    <name evidence="3" type="ORF">NHP190020_09560</name>
    <name evidence="4" type="ORF">SNTW_05240</name>
</gene>
<keyword evidence="1" id="KW-0472">Membrane</keyword>
<feature type="transmembrane region" description="Helical" evidence="1">
    <location>
        <begin position="198"/>
        <end position="216"/>
    </location>
</feature>
<dbReference type="EMBL" id="AP019774">
    <property type="protein sequence ID" value="BCD69879.1"/>
    <property type="molecule type" value="Genomic_DNA"/>
</dbReference>
<evidence type="ECO:0000256" key="1">
    <source>
        <dbReference type="SAM" id="Phobius"/>
    </source>
</evidence>
<feature type="transmembrane region" description="Helical" evidence="1">
    <location>
        <begin position="165"/>
        <end position="186"/>
    </location>
</feature>
<organism evidence="4 5">
    <name type="scientific">Helicobacter suis</name>
    <dbReference type="NCBI Taxonomy" id="104628"/>
    <lineage>
        <taxon>Bacteria</taxon>
        <taxon>Pseudomonadati</taxon>
        <taxon>Campylobacterota</taxon>
        <taxon>Epsilonproteobacteria</taxon>
        <taxon>Campylobacterales</taxon>
        <taxon>Helicobacteraceae</taxon>
        <taxon>Helicobacter</taxon>
    </lineage>
</organism>